<comment type="caution">
    <text evidence="2">The sequence shown here is derived from an EMBL/GenBank/DDBJ whole genome shotgun (WGS) entry which is preliminary data.</text>
</comment>
<proteinExistence type="predicted"/>
<keyword evidence="1" id="KW-0175">Coiled coil</keyword>
<evidence type="ECO:0000313" key="3">
    <source>
        <dbReference type="Proteomes" id="UP000291483"/>
    </source>
</evidence>
<reference evidence="2 3" key="1">
    <citation type="submission" date="2019-02" db="EMBL/GenBank/DDBJ databases">
        <title>Sequencing the genomes of 1000 actinobacteria strains.</title>
        <authorList>
            <person name="Klenk H.-P."/>
        </authorList>
    </citation>
    <scope>NUCLEOTIDE SEQUENCE [LARGE SCALE GENOMIC DNA]</scope>
    <source>
        <strain evidence="2 3">DSM 18319</strain>
    </source>
</reference>
<organism evidence="2 3">
    <name type="scientific">Microterricola gilva</name>
    <dbReference type="NCBI Taxonomy" id="393267"/>
    <lineage>
        <taxon>Bacteria</taxon>
        <taxon>Bacillati</taxon>
        <taxon>Actinomycetota</taxon>
        <taxon>Actinomycetes</taxon>
        <taxon>Micrococcales</taxon>
        <taxon>Microbacteriaceae</taxon>
        <taxon>Microterricola</taxon>
    </lineage>
</organism>
<name>A0A4Q8AKI5_9MICO</name>
<dbReference type="AlphaFoldDB" id="A0A4Q8AKI5"/>
<keyword evidence="2" id="KW-0808">Transferase</keyword>
<gene>
    <name evidence="2" type="ORF">EV379_0644</name>
</gene>
<keyword evidence="3" id="KW-1185">Reference proteome</keyword>
<dbReference type="Proteomes" id="UP000291483">
    <property type="component" value="Unassembled WGS sequence"/>
</dbReference>
<dbReference type="EMBL" id="SHLC01000001">
    <property type="protein sequence ID" value="RZU64349.1"/>
    <property type="molecule type" value="Genomic_DNA"/>
</dbReference>
<sequence>MKLAMTVMVRDEADIIAPMLDHHIRQGIDVFIVTDNGSVDGTTQILEEYAARGIIELRHDPVHRKQQSVVVTQMARDAASVYGADWVLNADADEFWGPVNPELTLRDAFEHIDKGIQSFTVNVTDLIGEPALRGSGLQRLVYRDVRTTAELNQVGLHAHATHDAVHIGDPEIDVIQGNHFVSLESLGAPPSEYAIEVLHLPWRSWAQYSRKVENAGRAYLASDGLKPSPNHHGMRDFRRLQENTLFPSYLVRHPTAEDIVAGLASGSLVREDRLATSLPSPIADVPVDPTAAAHDRAIGSVIGGLEFRVKQLEAELVQAAEARDELEKAQAELGATLADARSHTTELESAVTALKNRRLVKTADRISNHLRRKP</sequence>
<dbReference type="GO" id="GO:0016740">
    <property type="term" value="F:transferase activity"/>
    <property type="evidence" value="ECO:0007669"/>
    <property type="project" value="UniProtKB-KW"/>
</dbReference>
<protein>
    <submittedName>
        <fullName evidence="2">Glycosyl transferase family 2</fullName>
    </submittedName>
</protein>
<feature type="coiled-coil region" evidence="1">
    <location>
        <begin position="302"/>
        <end position="339"/>
    </location>
</feature>
<accession>A0A4Q8AKI5</accession>
<dbReference type="Pfam" id="PF13704">
    <property type="entry name" value="Glyco_tranf_2_4"/>
    <property type="match status" value="1"/>
</dbReference>
<dbReference type="Gene3D" id="3.90.550.10">
    <property type="entry name" value="Spore Coat Polysaccharide Biosynthesis Protein SpsA, Chain A"/>
    <property type="match status" value="1"/>
</dbReference>
<dbReference type="RefSeq" id="WP_242616213.1">
    <property type="nucleotide sequence ID" value="NZ_SHLC01000001.1"/>
</dbReference>
<evidence type="ECO:0000256" key="1">
    <source>
        <dbReference type="SAM" id="Coils"/>
    </source>
</evidence>
<evidence type="ECO:0000313" key="2">
    <source>
        <dbReference type="EMBL" id="RZU64349.1"/>
    </source>
</evidence>
<dbReference type="InterPro" id="IPR029044">
    <property type="entry name" value="Nucleotide-diphossugar_trans"/>
</dbReference>
<dbReference type="SUPFAM" id="SSF53448">
    <property type="entry name" value="Nucleotide-diphospho-sugar transferases"/>
    <property type="match status" value="1"/>
</dbReference>